<evidence type="ECO:0000256" key="1">
    <source>
        <dbReference type="ARBA" id="ARBA00022723"/>
    </source>
</evidence>
<name>A0A1W5ZQK9_9BACI</name>
<dbReference type="SUPFAM" id="SSF53927">
    <property type="entry name" value="Cytidine deaminase-like"/>
    <property type="match status" value="1"/>
</dbReference>
<dbReference type="GO" id="GO:0047974">
    <property type="term" value="F:guanosine deaminase activity"/>
    <property type="evidence" value="ECO:0007669"/>
    <property type="project" value="TreeGrafter"/>
</dbReference>
<dbReference type="PROSITE" id="PS51747">
    <property type="entry name" value="CYT_DCMP_DEAMINASES_2"/>
    <property type="match status" value="1"/>
</dbReference>
<evidence type="ECO:0000313" key="5">
    <source>
        <dbReference type="EMBL" id="ARI75581.1"/>
    </source>
</evidence>
<proteinExistence type="predicted"/>
<keyword evidence="2" id="KW-0862">Zinc</keyword>
<keyword evidence="6" id="KW-1185">Reference proteome</keyword>
<dbReference type="EMBL" id="CP020772">
    <property type="protein sequence ID" value="ARI75581.1"/>
    <property type="molecule type" value="Genomic_DNA"/>
</dbReference>
<accession>A0A1W5ZQK9</accession>
<dbReference type="GO" id="GO:0006152">
    <property type="term" value="P:purine nucleoside catabolic process"/>
    <property type="evidence" value="ECO:0007669"/>
    <property type="project" value="TreeGrafter"/>
</dbReference>
<organism evidence="5 6">
    <name type="scientific">Halobacillus mangrovi</name>
    <dbReference type="NCBI Taxonomy" id="402384"/>
    <lineage>
        <taxon>Bacteria</taxon>
        <taxon>Bacillati</taxon>
        <taxon>Bacillota</taxon>
        <taxon>Bacilli</taxon>
        <taxon>Bacillales</taxon>
        <taxon>Bacillaceae</taxon>
        <taxon>Halobacillus</taxon>
    </lineage>
</organism>
<evidence type="ECO:0000256" key="3">
    <source>
        <dbReference type="SAM" id="MobiDB-lite"/>
    </source>
</evidence>
<evidence type="ECO:0000256" key="2">
    <source>
        <dbReference type="ARBA" id="ARBA00022833"/>
    </source>
</evidence>
<dbReference type="Gene3D" id="3.40.140.10">
    <property type="entry name" value="Cytidine Deaminase, domain 2"/>
    <property type="match status" value="1"/>
</dbReference>
<sequence>MNRFMERAVSLAAENVRVGGQPFGAVLVKDDELVAEGVNEMHLNYDVSGHAELLAIRRAQGELQTHDLSGYTMYASGEPCPMCLSAMYFAGIKDVFYCATVEEAAQVGLEKSKNVYDDLQKSKGERSLVMKQMPLEDDQEDPMKLWDERTNHNGTS</sequence>
<dbReference type="InterPro" id="IPR016192">
    <property type="entry name" value="APOBEC/CMP_deaminase_Zn-bd"/>
</dbReference>
<gene>
    <name evidence="5" type="ORF">HM131_01520</name>
</gene>
<evidence type="ECO:0000259" key="4">
    <source>
        <dbReference type="PROSITE" id="PS51747"/>
    </source>
</evidence>
<feature type="domain" description="CMP/dCMP-type deaminase" evidence="4">
    <location>
        <begin position="1"/>
        <end position="126"/>
    </location>
</feature>
<dbReference type="RefSeq" id="WP_085027250.1">
    <property type="nucleotide sequence ID" value="NZ_CP020772.1"/>
</dbReference>
<reference evidence="5 6" key="1">
    <citation type="submission" date="2017-04" db="EMBL/GenBank/DDBJ databases">
        <title>The whole genome sequencing and assembly of Halobacillus mangrovi strain.</title>
        <authorList>
            <person name="Lee S.-J."/>
            <person name="Park M.-K."/>
            <person name="Kim J.-Y."/>
            <person name="Lee Y.-J."/>
            <person name="Yi H."/>
            <person name="Bahn Y.-S."/>
            <person name="Kim J.F."/>
            <person name="Lee D.-W."/>
        </authorList>
    </citation>
    <scope>NUCLEOTIDE SEQUENCE [LARGE SCALE GENOMIC DNA]</scope>
    <source>
        <strain evidence="5 6">KTB 131</strain>
    </source>
</reference>
<dbReference type="PANTHER" id="PTHR11079:SF161">
    <property type="entry name" value="CMP_DCMP-TYPE DEAMINASE DOMAIN-CONTAINING PROTEIN"/>
    <property type="match status" value="1"/>
</dbReference>
<dbReference type="OrthoDB" id="9802676at2"/>
<dbReference type="InterPro" id="IPR016193">
    <property type="entry name" value="Cytidine_deaminase-like"/>
</dbReference>
<evidence type="ECO:0000313" key="6">
    <source>
        <dbReference type="Proteomes" id="UP000192527"/>
    </source>
</evidence>
<dbReference type="InterPro" id="IPR002125">
    <property type="entry name" value="CMP_dCMP_dom"/>
</dbReference>
<dbReference type="AlphaFoldDB" id="A0A1W5ZQK9"/>
<dbReference type="GO" id="GO:0008270">
    <property type="term" value="F:zinc ion binding"/>
    <property type="evidence" value="ECO:0007669"/>
    <property type="project" value="InterPro"/>
</dbReference>
<dbReference type="STRING" id="402384.HM131_01520"/>
<feature type="compositionally biased region" description="Basic and acidic residues" evidence="3">
    <location>
        <begin position="141"/>
        <end position="156"/>
    </location>
</feature>
<feature type="region of interest" description="Disordered" evidence="3">
    <location>
        <begin position="127"/>
        <end position="156"/>
    </location>
</feature>
<protein>
    <submittedName>
        <fullName evidence="5">tRNA-specific adenosine deaminase</fullName>
    </submittedName>
</protein>
<dbReference type="Pfam" id="PF00383">
    <property type="entry name" value="dCMP_cyt_deam_1"/>
    <property type="match status" value="1"/>
</dbReference>
<dbReference type="PANTHER" id="PTHR11079">
    <property type="entry name" value="CYTOSINE DEAMINASE FAMILY MEMBER"/>
    <property type="match status" value="1"/>
</dbReference>
<dbReference type="KEGG" id="hmn:HM131_01520"/>
<keyword evidence="1" id="KW-0479">Metal-binding</keyword>
<dbReference type="Proteomes" id="UP000192527">
    <property type="component" value="Chromosome"/>
</dbReference>
<dbReference type="CDD" id="cd01285">
    <property type="entry name" value="nucleoside_deaminase"/>
    <property type="match status" value="1"/>
</dbReference>
<dbReference type="PROSITE" id="PS00903">
    <property type="entry name" value="CYT_DCMP_DEAMINASES_1"/>
    <property type="match status" value="1"/>
</dbReference>